<reference evidence="9 10" key="1">
    <citation type="journal article" date="2019" name="Sci. Rep.">
        <title>Comparative genomics of chytrid fungi reveal insights into the obligate biotrophic and pathogenic lifestyle of Synchytrium endobioticum.</title>
        <authorList>
            <person name="van de Vossenberg B.T.L.H."/>
            <person name="Warris S."/>
            <person name="Nguyen H.D.T."/>
            <person name="van Gent-Pelzer M.P.E."/>
            <person name="Joly D.L."/>
            <person name="van de Geest H.C."/>
            <person name="Bonants P.J.M."/>
            <person name="Smith D.S."/>
            <person name="Levesque C.A."/>
            <person name="van der Lee T.A.J."/>
        </authorList>
    </citation>
    <scope>NUCLEOTIDE SEQUENCE [LARGE SCALE GENOMIC DNA]</scope>
    <source>
        <strain evidence="9 10">JEL517</strain>
    </source>
</reference>
<comment type="subcellular location">
    <subcellularLocation>
        <location evidence="1 5">Nucleus</location>
    </subcellularLocation>
</comment>
<gene>
    <name evidence="9" type="ORF">SmJEL517_g03420</name>
</gene>
<dbReference type="PIRSF" id="PIRSF026991">
    <property type="entry name" value="Mnd1"/>
    <property type="match status" value="1"/>
</dbReference>
<proteinExistence type="inferred from homology"/>
<dbReference type="EMBL" id="QEAO01000018">
    <property type="protein sequence ID" value="TPX33711.1"/>
    <property type="molecule type" value="Genomic_DNA"/>
</dbReference>
<accession>A0A507C2Q5</accession>
<dbReference type="GO" id="GO:0007131">
    <property type="term" value="P:reciprocal meiotic recombination"/>
    <property type="evidence" value="ECO:0007669"/>
    <property type="project" value="InterPro"/>
</dbReference>
<dbReference type="GeneID" id="42004645"/>
<dbReference type="STRING" id="1806994.A0A507C2Q5"/>
<dbReference type="Proteomes" id="UP000319731">
    <property type="component" value="Unassembled WGS sequence"/>
</dbReference>
<comment type="caution">
    <text evidence="9">The sequence shown here is derived from an EMBL/GenBank/DDBJ whole genome shotgun (WGS) entry which is preliminary data.</text>
</comment>
<evidence type="ECO:0000256" key="6">
    <source>
        <dbReference type="SAM" id="Coils"/>
    </source>
</evidence>
<comment type="function">
    <text evidence="5">Required for proper homologous chromosome pairing and efficient cross-over and intragenic recombination during meiosis.</text>
</comment>
<evidence type="ECO:0000259" key="7">
    <source>
        <dbReference type="Pfam" id="PF03962"/>
    </source>
</evidence>
<dbReference type="RefSeq" id="XP_031024628.1">
    <property type="nucleotide sequence ID" value="XM_031169348.1"/>
</dbReference>
<feature type="domain" description="Leucine zipper with capping helix" evidence="8">
    <location>
        <begin position="151"/>
        <end position="203"/>
    </location>
</feature>
<feature type="domain" description="Mnd1 HTH" evidence="7">
    <location>
        <begin position="17"/>
        <end position="75"/>
    </location>
</feature>
<protein>
    <recommendedName>
        <fullName evidence="5">Meiotic nuclear division protein 1</fullName>
    </recommendedName>
</protein>
<dbReference type="Pfam" id="PF03962">
    <property type="entry name" value="Mnd1"/>
    <property type="match status" value="1"/>
</dbReference>
<evidence type="ECO:0000256" key="5">
    <source>
        <dbReference type="PIRNR" id="PIRNR026991"/>
    </source>
</evidence>
<dbReference type="InterPro" id="IPR040453">
    <property type="entry name" value="Mnd1_HTH"/>
</dbReference>
<evidence type="ECO:0000313" key="9">
    <source>
        <dbReference type="EMBL" id="TPX33711.1"/>
    </source>
</evidence>
<dbReference type="Pfam" id="PF18517">
    <property type="entry name" value="LZ3wCH"/>
    <property type="match status" value="1"/>
</dbReference>
<sequence length="205" mass="23399">MASKKKLSFDDKRRKLQELFFETKDFWSLKEIEKKASKEKGIVMQTVKEVLDSLVSDNLVTTDKIGTSNYYWAFPSTALQARKNKLNDLEAELNAIRARNSDIMALVEKAKYGREESESRANLLQELLAAETLRSDNLAELQAYKDSDPVLLEAKAKAATNAKNAANRWTENMFMLQSYCSNNFNLDPRDFASQFGLPEEFDTFA</sequence>
<evidence type="ECO:0000256" key="2">
    <source>
        <dbReference type="ARBA" id="ARBA00005981"/>
    </source>
</evidence>
<feature type="coiled-coil region" evidence="6">
    <location>
        <begin position="79"/>
        <end position="106"/>
    </location>
</feature>
<dbReference type="OrthoDB" id="273345at2759"/>
<dbReference type="GO" id="GO:0003690">
    <property type="term" value="F:double-stranded DNA binding"/>
    <property type="evidence" value="ECO:0007669"/>
    <property type="project" value="InterPro"/>
</dbReference>
<keyword evidence="10" id="KW-1185">Reference proteome</keyword>
<comment type="similarity">
    <text evidence="2 5">Belongs to the MND1 family.</text>
</comment>
<dbReference type="AlphaFoldDB" id="A0A507C2Q5"/>
<keyword evidence="3 6" id="KW-0175">Coiled coil</keyword>
<organism evidence="9 10">
    <name type="scientific">Synchytrium microbalum</name>
    <dbReference type="NCBI Taxonomy" id="1806994"/>
    <lineage>
        <taxon>Eukaryota</taxon>
        <taxon>Fungi</taxon>
        <taxon>Fungi incertae sedis</taxon>
        <taxon>Chytridiomycota</taxon>
        <taxon>Chytridiomycota incertae sedis</taxon>
        <taxon>Chytridiomycetes</taxon>
        <taxon>Synchytriales</taxon>
        <taxon>Synchytriaceae</taxon>
        <taxon>Synchytrium</taxon>
    </lineage>
</organism>
<evidence type="ECO:0000259" key="8">
    <source>
        <dbReference type="Pfam" id="PF18517"/>
    </source>
</evidence>
<dbReference type="InterPro" id="IPR040661">
    <property type="entry name" value="LZ3wCH"/>
</dbReference>
<dbReference type="GO" id="GO:0005634">
    <property type="term" value="C:nucleus"/>
    <property type="evidence" value="ECO:0007669"/>
    <property type="project" value="UniProtKB-SubCell"/>
</dbReference>
<evidence type="ECO:0000256" key="3">
    <source>
        <dbReference type="ARBA" id="ARBA00023054"/>
    </source>
</evidence>
<evidence type="ECO:0000256" key="1">
    <source>
        <dbReference type="ARBA" id="ARBA00004123"/>
    </source>
</evidence>
<evidence type="ECO:0000256" key="4">
    <source>
        <dbReference type="ARBA" id="ARBA00023242"/>
    </source>
</evidence>
<name>A0A507C2Q5_9FUNG</name>
<dbReference type="InterPro" id="IPR005647">
    <property type="entry name" value="Mnd1"/>
</dbReference>
<keyword evidence="4 5" id="KW-0539">Nucleus</keyword>
<evidence type="ECO:0000313" key="10">
    <source>
        <dbReference type="Proteomes" id="UP000319731"/>
    </source>
</evidence>